<sequence>MINNVVKNILHTSMGKIILSILLGLGLSTIFRQVCNSKDCYKFIGPKHNELRDKIFSSDTTKTKCYSLVEENIPCGSKSKTLEYSTDFT</sequence>
<protein>
    <submittedName>
        <fullName evidence="1">Uncharacterized protein</fullName>
    </submittedName>
</protein>
<dbReference type="AlphaFoldDB" id="A0A6C0CDB0"/>
<proteinExistence type="predicted"/>
<dbReference type="EMBL" id="MN739379">
    <property type="protein sequence ID" value="QHT01679.1"/>
    <property type="molecule type" value="Genomic_DNA"/>
</dbReference>
<evidence type="ECO:0000313" key="1">
    <source>
        <dbReference type="EMBL" id="QHT01679.1"/>
    </source>
</evidence>
<accession>A0A6C0CDB0</accession>
<name>A0A6C0CDB0_9ZZZZ</name>
<organism evidence="1">
    <name type="scientific">viral metagenome</name>
    <dbReference type="NCBI Taxonomy" id="1070528"/>
    <lineage>
        <taxon>unclassified sequences</taxon>
        <taxon>metagenomes</taxon>
        <taxon>organismal metagenomes</taxon>
    </lineage>
</organism>
<reference evidence="1" key="1">
    <citation type="journal article" date="2020" name="Nature">
        <title>Giant virus diversity and host interactions through global metagenomics.</title>
        <authorList>
            <person name="Schulz F."/>
            <person name="Roux S."/>
            <person name="Paez-Espino D."/>
            <person name="Jungbluth S."/>
            <person name="Walsh D.A."/>
            <person name="Denef V.J."/>
            <person name="McMahon K.D."/>
            <person name="Konstantinidis K.T."/>
            <person name="Eloe-Fadrosh E.A."/>
            <person name="Kyrpides N.C."/>
            <person name="Woyke T."/>
        </authorList>
    </citation>
    <scope>NUCLEOTIDE SEQUENCE</scope>
    <source>
        <strain evidence="1">GVMAG-M-3300020523-10</strain>
    </source>
</reference>